<proteinExistence type="predicted"/>
<evidence type="ECO:0000313" key="1">
    <source>
        <dbReference type="EMBL" id="SFQ00820.1"/>
    </source>
</evidence>
<evidence type="ECO:0000313" key="2">
    <source>
        <dbReference type="Proteomes" id="UP000199306"/>
    </source>
</evidence>
<gene>
    <name evidence="1" type="ORF">SAMN04515674_108135</name>
</gene>
<accession>A0A1I5V007</accession>
<dbReference type="AlphaFoldDB" id="A0A1I5V007"/>
<dbReference type="Proteomes" id="UP000199306">
    <property type="component" value="Unassembled WGS sequence"/>
</dbReference>
<name>A0A1I5V007_9BACT</name>
<reference evidence="1 2" key="1">
    <citation type="submission" date="2016-10" db="EMBL/GenBank/DDBJ databases">
        <authorList>
            <person name="de Groot N.N."/>
        </authorList>
    </citation>
    <scope>NUCLEOTIDE SEQUENCE [LARGE SCALE GENOMIC DNA]</scope>
    <source>
        <strain evidence="2">E92,LMG 26720,CCM 7988</strain>
    </source>
</reference>
<dbReference type="EMBL" id="FOXH01000008">
    <property type="protein sequence ID" value="SFQ00820.1"/>
    <property type="molecule type" value="Genomic_DNA"/>
</dbReference>
<organism evidence="1 2">
    <name type="scientific">Pseudarcicella hirudinis</name>
    <dbReference type="NCBI Taxonomy" id="1079859"/>
    <lineage>
        <taxon>Bacteria</taxon>
        <taxon>Pseudomonadati</taxon>
        <taxon>Bacteroidota</taxon>
        <taxon>Cytophagia</taxon>
        <taxon>Cytophagales</taxon>
        <taxon>Flectobacillaceae</taxon>
        <taxon>Pseudarcicella</taxon>
    </lineage>
</organism>
<dbReference type="STRING" id="1079859.SAMN04515674_108135"/>
<sequence>MSIILAGFIFSCKKSSTDVTPTPDPTPNLTLNDTFEKSFQGWVGGFSDYPVGSEAFYELKFSQEYLPQPLDTTQKAIRISGNNHSDDLFMFLKKKLTGFKANKSYSGAFEVSFASSAAQNMAGAGGAPGEDVSFGIGITSIEPLKVIDSVSHSYKMNIKKINQSKSGDDMKVIGNVANGTNLSKFTIIKRTGEFTGKTDANGNFWLIVGTDSGFESTTTLYYTGIKVLFTEVK</sequence>
<keyword evidence="2" id="KW-1185">Reference proteome</keyword>
<protein>
    <submittedName>
        <fullName evidence="1">Uncharacterized protein</fullName>
    </submittedName>
</protein>